<dbReference type="SUPFAM" id="SSF48498">
    <property type="entry name" value="Tetracyclin repressor-like, C-terminal domain"/>
    <property type="match status" value="1"/>
</dbReference>
<accession>A0ABM9AI66</accession>
<dbReference type="EMBL" id="CAKLPX010000003">
    <property type="protein sequence ID" value="CAH0992704.1"/>
    <property type="molecule type" value="Genomic_DNA"/>
</dbReference>
<feature type="DNA-binding region" description="H-T-H motif" evidence="2">
    <location>
        <begin position="61"/>
        <end position="80"/>
    </location>
</feature>
<dbReference type="Proteomes" id="UP000838100">
    <property type="component" value="Unassembled WGS sequence"/>
</dbReference>
<evidence type="ECO:0000256" key="2">
    <source>
        <dbReference type="PROSITE-ProRule" id="PRU00335"/>
    </source>
</evidence>
<dbReference type="SUPFAM" id="SSF46689">
    <property type="entry name" value="Homeodomain-like"/>
    <property type="match status" value="1"/>
</dbReference>
<dbReference type="PROSITE" id="PS50977">
    <property type="entry name" value="HTH_TETR_2"/>
    <property type="match status" value="1"/>
</dbReference>
<evidence type="ECO:0000313" key="5">
    <source>
        <dbReference type="Proteomes" id="UP000838100"/>
    </source>
</evidence>
<reference evidence="4" key="1">
    <citation type="submission" date="2021-12" db="EMBL/GenBank/DDBJ databases">
        <authorList>
            <person name="Rodrigo-Torres L."/>
            <person name="Arahal R. D."/>
            <person name="Lucena T."/>
        </authorList>
    </citation>
    <scope>NUCLEOTIDE SEQUENCE</scope>
    <source>
        <strain evidence="4">CECT 8267</strain>
    </source>
</reference>
<evidence type="ECO:0000259" key="3">
    <source>
        <dbReference type="PROSITE" id="PS50977"/>
    </source>
</evidence>
<evidence type="ECO:0000256" key="1">
    <source>
        <dbReference type="ARBA" id="ARBA00023125"/>
    </source>
</evidence>
<gene>
    <name evidence="4" type="ORF">SIN8267_02837</name>
</gene>
<keyword evidence="5" id="KW-1185">Reference proteome</keyword>
<keyword evidence="1 2" id="KW-0238">DNA-binding</keyword>
<dbReference type="InterPro" id="IPR001647">
    <property type="entry name" value="HTH_TetR"/>
</dbReference>
<dbReference type="InterPro" id="IPR009057">
    <property type="entry name" value="Homeodomain-like_sf"/>
</dbReference>
<organism evidence="4 5">
    <name type="scientific">Sinobacterium norvegicum</name>
    <dbReference type="NCBI Taxonomy" id="1641715"/>
    <lineage>
        <taxon>Bacteria</taxon>
        <taxon>Pseudomonadati</taxon>
        <taxon>Pseudomonadota</taxon>
        <taxon>Gammaproteobacteria</taxon>
        <taxon>Cellvibrionales</taxon>
        <taxon>Spongiibacteraceae</taxon>
        <taxon>Sinobacterium</taxon>
    </lineage>
</organism>
<comment type="caution">
    <text evidence="4">The sequence shown here is derived from an EMBL/GenBank/DDBJ whole genome shotgun (WGS) entry which is preliminary data.</text>
</comment>
<feature type="domain" description="HTH tetR-type" evidence="3">
    <location>
        <begin position="38"/>
        <end position="98"/>
    </location>
</feature>
<name>A0ABM9AI66_9GAMM</name>
<evidence type="ECO:0000313" key="4">
    <source>
        <dbReference type="EMBL" id="CAH0992704.1"/>
    </source>
</evidence>
<proteinExistence type="predicted"/>
<dbReference type="Gene3D" id="1.10.357.10">
    <property type="entry name" value="Tetracycline Repressor, domain 2"/>
    <property type="match status" value="1"/>
</dbReference>
<dbReference type="InterPro" id="IPR036271">
    <property type="entry name" value="Tet_transcr_reg_TetR-rel_C_sf"/>
</dbReference>
<sequence length="247" mass="28289">MTKHWPKCYYRYLSAYSRVHVLSQKPPATAKKRGRPAKLSRLQILDAAFDLLQREPSTDITITGLAKTMKVAPMSLYTHIENRDDLLESLSNMVLEKLVLEIDPNDHWQQQLRGWISSVHNHLYNYPQVVKLLGQNGAIPIRWLGIQAKLYCILDGLKLDDKTFTDVGRWLARETVALALLENGMQMSSDQENAGLSQALDHMDPEDIAVYQRILPHVSDNRDDSLFNFNVERIIDALVVLEQRANK</sequence>
<protein>
    <recommendedName>
        <fullName evidence="3">HTH tetR-type domain-containing protein</fullName>
    </recommendedName>
</protein>